<proteinExistence type="predicted"/>
<dbReference type="AlphaFoldDB" id="A0A0L6VUN3"/>
<evidence type="ECO:0000313" key="3">
    <source>
        <dbReference type="Proteomes" id="UP000037035"/>
    </source>
</evidence>
<dbReference type="Proteomes" id="UP000037035">
    <property type="component" value="Unassembled WGS sequence"/>
</dbReference>
<reference evidence="2 3" key="1">
    <citation type="submission" date="2015-08" db="EMBL/GenBank/DDBJ databases">
        <title>Next Generation Sequencing and Analysis of the Genome of Puccinia sorghi L Schw, the Causal Agent of Maize Common Rust.</title>
        <authorList>
            <person name="Rochi L."/>
            <person name="Burguener G."/>
            <person name="Darino M."/>
            <person name="Turjanski A."/>
            <person name="Kreff E."/>
            <person name="Dieguez M.J."/>
            <person name="Sacco F."/>
        </authorList>
    </citation>
    <scope>NUCLEOTIDE SEQUENCE [LARGE SCALE GENOMIC DNA]</scope>
    <source>
        <strain evidence="2 3">RO10H11247</strain>
    </source>
</reference>
<feature type="non-terminal residue" evidence="2">
    <location>
        <position position="1"/>
    </location>
</feature>
<accession>A0A0L6VUN3</accession>
<gene>
    <name evidence="2" type="ORF">VP01_10837g1</name>
</gene>
<feature type="coiled-coil region" evidence="1">
    <location>
        <begin position="8"/>
        <end position="40"/>
    </location>
</feature>
<name>A0A0L6VUN3_9BASI</name>
<comment type="caution">
    <text evidence="2">The sequence shown here is derived from an EMBL/GenBank/DDBJ whole genome shotgun (WGS) entry which is preliminary data.</text>
</comment>
<sequence length="72" mass="8739">ELEEERFNHSLEEEKLDWEKEEKEKDRNFDMAKLEQLESQENIGKNYDLIAQCVLSRKITEDQIEHLANLFK</sequence>
<organism evidence="2 3">
    <name type="scientific">Puccinia sorghi</name>
    <dbReference type="NCBI Taxonomy" id="27349"/>
    <lineage>
        <taxon>Eukaryota</taxon>
        <taxon>Fungi</taxon>
        <taxon>Dikarya</taxon>
        <taxon>Basidiomycota</taxon>
        <taxon>Pucciniomycotina</taxon>
        <taxon>Pucciniomycetes</taxon>
        <taxon>Pucciniales</taxon>
        <taxon>Pucciniaceae</taxon>
        <taxon>Puccinia</taxon>
    </lineage>
</organism>
<keyword evidence="3" id="KW-1185">Reference proteome</keyword>
<dbReference type="STRING" id="27349.A0A0L6VUN3"/>
<dbReference type="VEuPathDB" id="FungiDB:VP01_10837g1"/>
<evidence type="ECO:0000256" key="1">
    <source>
        <dbReference type="SAM" id="Coils"/>
    </source>
</evidence>
<dbReference type="EMBL" id="LAVV01000929">
    <property type="protein sequence ID" value="KNZ63930.1"/>
    <property type="molecule type" value="Genomic_DNA"/>
</dbReference>
<dbReference type="OrthoDB" id="10543169at2759"/>
<keyword evidence="1" id="KW-0175">Coiled coil</keyword>
<evidence type="ECO:0000313" key="2">
    <source>
        <dbReference type="EMBL" id="KNZ63930.1"/>
    </source>
</evidence>
<protein>
    <submittedName>
        <fullName evidence="2">Uncharacterized protein</fullName>
    </submittedName>
</protein>